<dbReference type="PANTHER" id="PTHR12733:SF3">
    <property type="entry name" value="ATP SYNTHASE F(0) COMPLEX SUBUNIT B1, MITOCHONDRIAL"/>
    <property type="match status" value="1"/>
</dbReference>
<comment type="caution">
    <text evidence="9">The sequence shown here is derived from an EMBL/GenBank/DDBJ whole genome shotgun (WGS) entry which is preliminary data.</text>
</comment>
<evidence type="ECO:0000256" key="8">
    <source>
        <dbReference type="RuleBase" id="RU368017"/>
    </source>
</evidence>
<evidence type="ECO:0000256" key="7">
    <source>
        <dbReference type="ARBA" id="ARBA00023136"/>
    </source>
</evidence>
<evidence type="ECO:0000256" key="3">
    <source>
        <dbReference type="ARBA" id="ARBA00022781"/>
    </source>
</evidence>
<name>A0AAV5R7S6_PICKL</name>
<keyword evidence="1 8" id="KW-0813">Transport</keyword>
<dbReference type="GO" id="GO:0005743">
    <property type="term" value="C:mitochondrial inner membrane"/>
    <property type="evidence" value="ECO:0007669"/>
    <property type="project" value="UniProtKB-SubCell"/>
</dbReference>
<dbReference type="AlphaFoldDB" id="A0AAV5R7S6"/>
<dbReference type="Gene3D" id="1.20.5.2210">
    <property type="match status" value="1"/>
</dbReference>
<keyword evidence="4 8" id="KW-0999">Mitochondrion inner membrane</keyword>
<evidence type="ECO:0000256" key="4">
    <source>
        <dbReference type="ARBA" id="ARBA00022792"/>
    </source>
</evidence>
<keyword evidence="5 8" id="KW-0406">Ion transport</keyword>
<organism evidence="9 10">
    <name type="scientific">Pichia kluyveri</name>
    <name type="common">Yeast</name>
    <dbReference type="NCBI Taxonomy" id="36015"/>
    <lineage>
        <taxon>Eukaryota</taxon>
        <taxon>Fungi</taxon>
        <taxon>Dikarya</taxon>
        <taxon>Ascomycota</taxon>
        <taxon>Saccharomycotina</taxon>
        <taxon>Pichiomycetes</taxon>
        <taxon>Pichiales</taxon>
        <taxon>Pichiaceae</taxon>
        <taxon>Pichia</taxon>
    </lineage>
</organism>
<protein>
    <recommendedName>
        <fullName evidence="8">ATP synthase subunit 4</fullName>
    </recommendedName>
</protein>
<dbReference type="EMBL" id="BTGB01000005">
    <property type="protein sequence ID" value="GMM47370.1"/>
    <property type="molecule type" value="Genomic_DNA"/>
</dbReference>
<dbReference type="Proteomes" id="UP001378960">
    <property type="component" value="Unassembled WGS sequence"/>
</dbReference>
<keyword evidence="6 8" id="KW-0496">Mitochondrion</keyword>
<keyword evidence="7 8" id="KW-0472">Membrane</keyword>
<dbReference type="SUPFAM" id="SSF161060">
    <property type="entry name" value="ATP synthase B chain-like"/>
    <property type="match status" value="1"/>
</dbReference>
<accession>A0AAV5R7S6</accession>
<evidence type="ECO:0000313" key="9">
    <source>
        <dbReference type="EMBL" id="GMM47370.1"/>
    </source>
</evidence>
<dbReference type="PANTHER" id="PTHR12733">
    <property type="entry name" value="MITOCHONDRIAL ATP SYNTHASE B CHAIN"/>
    <property type="match status" value="1"/>
</dbReference>
<dbReference type="InterPro" id="IPR008688">
    <property type="entry name" value="ATP_synth_Bsub_B/MI25"/>
</dbReference>
<reference evidence="9 10" key="1">
    <citation type="journal article" date="2023" name="Elife">
        <title>Identification of key yeast species and microbe-microbe interactions impacting larval growth of Drosophila in the wild.</title>
        <authorList>
            <person name="Mure A."/>
            <person name="Sugiura Y."/>
            <person name="Maeda R."/>
            <person name="Honda K."/>
            <person name="Sakurai N."/>
            <person name="Takahashi Y."/>
            <person name="Watada M."/>
            <person name="Katoh T."/>
            <person name="Gotoh A."/>
            <person name="Gotoh Y."/>
            <person name="Taniguchi I."/>
            <person name="Nakamura K."/>
            <person name="Hayashi T."/>
            <person name="Katayama T."/>
            <person name="Uemura T."/>
            <person name="Hattori Y."/>
        </authorList>
    </citation>
    <scope>NUCLEOTIDE SEQUENCE [LARGE SCALE GENOMIC DNA]</scope>
    <source>
        <strain evidence="9 10">PK-24</strain>
    </source>
</reference>
<keyword evidence="10" id="KW-1185">Reference proteome</keyword>
<evidence type="ECO:0000256" key="5">
    <source>
        <dbReference type="ARBA" id="ARBA00023065"/>
    </source>
</evidence>
<evidence type="ECO:0000256" key="1">
    <source>
        <dbReference type="ARBA" id="ARBA00022448"/>
    </source>
</evidence>
<comment type="similarity">
    <text evidence="8">Belongs to the eukaryotic ATPase B chain family.</text>
</comment>
<gene>
    <name evidence="9" type="ORF">DAPK24_039450</name>
</gene>
<proteinExistence type="inferred from homology"/>
<keyword evidence="2 8" id="KW-0138">CF(0)</keyword>
<comment type="function">
    <text evidence="8">Subunit b, of the mitochondrial membrane ATP synthase complex (F(1)F(0) ATP synthase or Complex V) that produces ATP from ADP in the presence of a proton gradient across the membrane which is generated by electron transport complexes of the respiratory chain. ATP synthase complex consist of a soluble F(1) head domain - the catalytic core - and a membrane F(1) domain - the membrane proton channel. These two domains are linked by a central stalk rotating inside the F(1) region and a stationary peripheral stalk. During catalysis, ATP synthesis in the catalytic domain of F(1) is coupled via a rotary mechanism of the central stalk subunits to proton translocation. In vivo, can only synthesize ATP although its ATP hydrolase activity can be activated artificially in vitro. Part of the complex F(0) domain. Part of the complex F(0) domain and the peripheric stalk, which acts as a stator to hold the catalytic alpha(3)beta(3) subcomplex and subunit a/ATP6 static relative to the rotary elements.</text>
</comment>
<dbReference type="GO" id="GO:0045259">
    <property type="term" value="C:proton-transporting ATP synthase complex"/>
    <property type="evidence" value="ECO:0007669"/>
    <property type="project" value="UniProtKB-KW"/>
</dbReference>
<evidence type="ECO:0000313" key="10">
    <source>
        <dbReference type="Proteomes" id="UP001378960"/>
    </source>
</evidence>
<dbReference type="GO" id="GO:0046933">
    <property type="term" value="F:proton-transporting ATP synthase activity, rotational mechanism"/>
    <property type="evidence" value="ECO:0007669"/>
    <property type="project" value="TreeGrafter"/>
</dbReference>
<sequence>MLSRSITSIPKYSTAIRCISTTPKDKANSIIDSLPGNSIISKTGILATSAAASIYAISSELYVVNDETILLATFIGFMGLIGKVVAPMYGEFARDRTAHVSKILNDARLNHINAIKDRINQVSNLKDIVSTTKTLFEISKETAALEAESFELKQKVNVTNEAKSVLDSWIRYEAQVRQLEQQQLSSNVIAKIQNDLKDPKLQDKILAQAITDVEKLFSK</sequence>
<comment type="subcellular location">
    <subcellularLocation>
        <location evidence="8">Mitochondrion</location>
    </subcellularLocation>
    <subcellularLocation>
        <location evidence="8">Mitochondrion inner membrane</location>
    </subcellularLocation>
</comment>
<keyword evidence="3 8" id="KW-0375">Hydrogen ion transport</keyword>
<evidence type="ECO:0000256" key="2">
    <source>
        <dbReference type="ARBA" id="ARBA00022547"/>
    </source>
</evidence>
<evidence type="ECO:0000256" key="6">
    <source>
        <dbReference type="ARBA" id="ARBA00023128"/>
    </source>
</evidence>
<comment type="subunit">
    <text evidence="8">F-type ATPases have 2 components, CF(1) - the catalytic core - and CF(0) - the membrane proton channel. In yeast, the dimeric form of ATP synthase consists of 17 polypeptides: alpha, beta, gamma, delta, epsilon, 4 (B), 5 (OSCP), 6 (A), 8, 9 (C), d, E (Tim11), f, g, h, i/j and k.</text>
</comment>
<dbReference type="InterPro" id="IPR013837">
    <property type="entry name" value="ATP_synth_F0_suB"/>
</dbReference>
<dbReference type="Pfam" id="PF05405">
    <property type="entry name" value="Mt_ATP-synt_B"/>
    <property type="match status" value="1"/>
</dbReference>